<sequence>MGGHKPRTLSCTHRNWLLSRCRERDFTLHGPVAEGGHGCIHWQHPNLRCGHLWLEDQRAVQSVVNPALSKQYAGNSFTVSQVVGIDTSSIRAARTGVRGDNDIVWVGRAANYAAKLTEIKLPQRTWITEDAYNRLRDEAKFGGNPKQNMWKQFSWTQQNDIPVYGSTYWWAVSN</sequence>
<name>A0AAN1BP98_RHIET</name>
<dbReference type="AlphaFoldDB" id="A0AAN1BP98"/>
<dbReference type="InterPro" id="IPR029787">
    <property type="entry name" value="Nucleotide_cyclase"/>
</dbReference>
<keyword evidence="1" id="KW-0614">Plasmid</keyword>
<dbReference type="Proteomes" id="UP000194159">
    <property type="component" value="Plasmid pRetNXC12e"/>
</dbReference>
<dbReference type="SUPFAM" id="SSF55073">
    <property type="entry name" value="Nucleotide cyclase"/>
    <property type="match status" value="1"/>
</dbReference>
<accession>A0AAN1BP98</accession>
<geneLocation type="plasmid" evidence="2">
    <name>pretnxc12e</name>
</geneLocation>
<organism evidence="1 2">
    <name type="scientific">Rhizobium etli</name>
    <dbReference type="NCBI Taxonomy" id="29449"/>
    <lineage>
        <taxon>Bacteria</taxon>
        <taxon>Pseudomonadati</taxon>
        <taxon>Pseudomonadota</taxon>
        <taxon>Alphaproteobacteria</taxon>
        <taxon>Hyphomicrobiales</taxon>
        <taxon>Rhizobiaceae</taxon>
        <taxon>Rhizobium/Agrobacterium group</taxon>
        <taxon>Rhizobium</taxon>
    </lineage>
</organism>
<reference evidence="1 2" key="1">
    <citation type="submission" date="2017-04" db="EMBL/GenBank/DDBJ databases">
        <title>Complete genome sequences of Rhizobium genomic linages associated to common bean (phaseolus vulgaris).</title>
        <authorList>
            <person name="Santamaria R.I."/>
            <person name="Bustos P."/>
            <person name="Perez-Carrascal O."/>
            <person name="Martinez-Flores I."/>
            <person name="Juarez S."/>
            <person name="Lozano L."/>
            <person name="Miranda F."/>
            <person name="Vinuesa P."/>
            <person name="Martinez-Romero E."/>
            <person name="Cevallos M.A."/>
            <person name="Romero D."/>
            <person name="Davila G."/>
            <person name="Gonzalez V."/>
        </authorList>
    </citation>
    <scope>NUCLEOTIDE SEQUENCE [LARGE SCALE GENOMIC DNA]</scope>
    <source>
        <strain evidence="1 2">NXC12</strain>
        <plasmid evidence="2">pretnxc12e</plasmid>
    </source>
</reference>
<proteinExistence type="predicted"/>
<evidence type="ECO:0000313" key="2">
    <source>
        <dbReference type="Proteomes" id="UP000194159"/>
    </source>
</evidence>
<dbReference type="EMBL" id="CP020911">
    <property type="protein sequence ID" value="ARQ14461.1"/>
    <property type="molecule type" value="Genomic_DNA"/>
</dbReference>
<protein>
    <submittedName>
        <fullName evidence="1">Uncharacterized protein</fullName>
    </submittedName>
</protein>
<gene>
    <name evidence="1" type="ORF">NXC12_PE00868</name>
</gene>
<evidence type="ECO:0000313" key="1">
    <source>
        <dbReference type="EMBL" id="ARQ14461.1"/>
    </source>
</evidence>
<dbReference type="Gene3D" id="3.30.70.1230">
    <property type="entry name" value="Nucleotide cyclase"/>
    <property type="match status" value="1"/>
</dbReference>